<protein>
    <submittedName>
        <fullName evidence="1">Uncharacterized protein</fullName>
    </submittedName>
</protein>
<proteinExistence type="predicted"/>
<name>A0A238KGR9_9RHOB</name>
<keyword evidence="2" id="KW-1185">Reference proteome</keyword>
<reference evidence="2" key="1">
    <citation type="submission" date="2017-05" db="EMBL/GenBank/DDBJ databases">
        <authorList>
            <person name="Rodrigo-Torres L."/>
            <person name="Arahal R. D."/>
            <person name="Lucena T."/>
        </authorList>
    </citation>
    <scope>NUCLEOTIDE SEQUENCE [LARGE SCALE GENOMIC DNA]</scope>
    <source>
        <strain evidence="2">CECT 8715</strain>
    </source>
</reference>
<gene>
    <name evidence="1" type="ORF">RUA8715_02096</name>
</gene>
<accession>A0A238KGR9</accession>
<evidence type="ECO:0000313" key="2">
    <source>
        <dbReference type="Proteomes" id="UP000202485"/>
    </source>
</evidence>
<dbReference type="Proteomes" id="UP000202485">
    <property type="component" value="Unassembled WGS sequence"/>
</dbReference>
<organism evidence="1 2">
    <name type="scientific">Ruegeria arenilitoris</name>
    <dbReference type="NCBI Taxonomy" id="1173585"/>
    <lineage>
        <taxon>Bacteria</taxon>
        <taxon>Pseudomonadati</taxon>
        <taxon>Pseudomonadota</taxon>
        <taxon>Alphaproteobacteria</taxon>
        <taxon>Rhodobacterales</taxon>
        <taxon>Roseobacteraceae</taxon>
        <taxon>Ruegeria</taxon>
    </lineage>
</organism>
<dbReference type="EMBL" id="FXYG01000002">
    <property type="protein sequence ID" value="SMX41774.1"/>
    <property type="molecule type" value="Genomic_DNA"/>
</dbReference>
<evidence type="ECO:0000313" key="1">
    <source>
        <dbReference type="EMBL" id="SMX41774.1"/>
    </source>
</evidence>
<dbReference type="AlphaFoldDB" id="A0A238KGR9"/>
<sequence length="306" mass="34967">MDKTETYFHEAHRMTNFAEALARSINGAKEYIISDYEIFLLACDIYRKRSARYLRGEHPTMDQYRNAREILKKANVITADKDYAGMWQVLSQASAPADEIVCSADPYCYISHLSAMQRYGLTFRRPEALHITRPGQKLLKKLKEGRVEKDAPKLTFGGVVIEAPKVLQPRHPDVVRGRKIHQKSTEKLGDWKAIRRSKARVSSIGQVFLEMLTDPHLCGGMQHVLEVWEEHAKTHLNDIVKRIDLAASGVVKMRAGYILEERMAAQHPAFQEWAKKAQRGGSMVLDPSLPYKDVYSEKWMISINVS</sequence>